<evidence type="ECO:0000256" key="4">
    <source>
        <dbReference type="SAM" id="MobiDB-lite"/>
    </source>
</evidence>
<dbReference type="OrthoDB" id="10000687at2759"/>
<dbReference type="PANTHER" id="PTHR19307:SF14">
    <property type="entry name" value="TUMOR PROTEIN D52"/>
    <property type="match status" value="1"/>
</dbReference>
<evidence type="ECO:0000256" key="2">
    <source>
        <dbReference type="ARBA" id="ARBA00023054"/>
    </source>
</evidence>
<dbReference type="AlphaFoldDB" id="A0A7M7JDG5"/>
<keyword evidence="6" id="KW-1185">Reference proteome</keyword>
<dbReference type="EnsemblMetazoa" id="XM_022794737">
    <property type="protein sequence ID" value="XP_022650472"/>
    <property type="gene ID" value="LOC111245853"/>
</dbReference>
<dbReference type="OMA" id="KHMLNQG"/>
<keyword evidence="2 3" id="KW-0175">Coiled coil</keyword>
<evidence type="ECO:0000256" key="1">
    <source>
        <dbReference type="ARBA" id="ARBA00005702"/>
    </source>
</evidence>
<dbReference type="Pfam" id="PF04201">
    <property type="entry name" value="TPD52"/>
    <property type="match status" value="1"/>
</dbReference>
<dbReference type="KEGG" id="vde:111245853"/>
<evidence type="ECO:0008006" key="7">
    <source>
        <dbReference type="Google" id="ProtNLM"/>
    </source>
</evidence>
<reference evidence="5" key="1">
    <citation type="submission" date="2021-01" db="UniProtKB">
        <authorList>
            <consortium name="EnsemblMetazoa"/>
        </authorList>
    </citation>
    <scope>IDENTIFICATION</scope>
</reference>
<accession>A0A7M7JDG5</accession>
<dbReference type="PANTHER" id="PTHR19307">
    <property type="entry name" value="TUMOR PROTEIN D52"/>
    <property type="match status" value="1"/>
</dbReference>
<dbReference type="GeneID" id="111245853"/>
<dbReference type="FunCoup" id="A0A7M7JDG5">
    <property type="interactions" value="648"/>
</dbReference>
<evidence type="ECO:0000313" key="6">
    <source>
        <dbReference type="Proteomes" id="UP000594260"/>
    </source>
</evidence>
<evidence type="ECO:0000256" key="3">
    <source>
        <dbReference type="SAM" id="Coils"/>
    </source>
</evidence>
<feature type="region of interest" description="Disordered" evidence="4">
    <location>
        <begin position="148"/>
        <end position="181"/>
    </location>
</feature>
<name>A0A7M7JDG5_VARDE</name>
<feature type="coiled-coil region" evidence="3">
    <location>
        <begin position="33"/>
        <end position="67"/>
    </location>
</feature>
<dbReference type="GO" id="GO:0005737">
    <property type="term" value="C:cytoplasm"/>
    <property type="evidence" value="ECO:0007669"/>
    <property type="project" value="TreeGrafter"/>
</dbReference>
<proteinExistence type="inferred from homology"/>
<feature type="region of interest" description="Disordered" evidence="4">
    <location>
        <begin position="1"/>
        <end position="33"/>
    </location>
</feature>
<protein>
    <recommendedName>
        <fullName evidence="7">Tumor protein D54</fullName>
    </recommendedName>
</protein>
<dbReference type="InParanoid" id="A0A7M7JDG5"/>
<dbReference type="RefSeq" id="XP_022650472.1">
    <property type="nucleotide sequence ID" value="XM_022794737.1"/>
</dbReference>
<dbReference type="InterPro" id="IPR007327">
    <property type="entry name" value="TPD52"/>
</dbReference>
<dbReference type="Proteomes" id="UP000594260">
    <property type="component" value="Unplaced"/>
</dbReference>
<evidence type="ECO:0000313" key="5">
    <source>
        <dbReference type="EnsemblMetazoa" id="XP_022650472"/>
    </source>
</evidence>
<sequence length="181" mass="19655">MSGPNENKVAEMSSPTATEPVSAGAGVLSDAEQEELRAQLAELDREMETLRAVLQSKQEKAQELRRKLGISPLSELKSDLEQSFKNIQDTQAYQKTSDVVKVAGEKTSQLFGSIGRKLGEMKNSPTYRSIEERMGSAYTNVRTSISSRSGSLYSFGDASVPQTPATEEKPIAVAEDANGHK</sequence>
<organism evidence="5 6">
    <name type="scientific">Varroa destructor</name>
    <name type="common">Honeybee mite</name>
    <dbReference type="NCBI Taxonomy" id="109461"/>
    <lineage>
        <taxon>Eukaryota</taxon>
        <taxon>Metazoa</taxon>
        <taxon>Ecdysozoa</taxon>
        <taxon>Arthropoda</taxon>
        <taxon>Chelicerata</taxon>
        <taxon>Arachnida</taxon>
        <taxon>Acari</taxon>
        <taxon>Parasitiformes</taxon>
        <taxon>Mesostigmata</taxon>
        <taxon>Gamasina</taxon>
        <taxon>Dermanyssoidea</taxon>
        <taxon>Varroidae</taxon>
        <taxon>Varroa</taxon>
    </lineage>
</organism>
<comment type="similarity">
    <text evidence="1">Belongs to the TPD52 family.</text>
</comment>